<dbReference type="InterPro" id="IPR013216">
    <property type="entry name" value="Methyltransf_11"/>
</dbReference>
<keyword evidence="5" id="KW-1185">Reference proteome</keyword>
<dbReference type="SUPFAM" id="SSF53448">
    <property type="entry name" value="Nucleotide-diphospho-sugar transferases"/>
    <property type="match status" value="1"/>
</dbReference>
<gene>
    <name evidence="4" type="ORF">ACFFQA_21545</name>
</gene>
<evidence type="ECO:0000259" key="2">
    <source>
        <dbReference type="Pfam" id="PF00535"/>
    </source>
</evidence>
<evidence type="ECO:0000313" key="5">
    <source>
        <dbReference type="Proteomes" id="UP001589693"/>
    </source>
</evidence>
<dbReference type="EMBL" id="JBHLZU010000018">
    <property type="protein sequence ID" value="MFB9906526.1"/>
    <property type="molecule type" value="Genomic_DNA"/>
</dbReference>
<dbReference type="Gene3D" id="3.40.50.150">
    <property type="entry name" value="Vaccinia Virus protein VP39"/>
    <property type="match status" value="1"/>
</dbReference>
<dbReference type="CDD" id="cd04196">
    <property type="entry name" value="GT_2_like_d"/>
    <property type="match status" value="1"/>
</dbReference>
<keyword evidence="1" id="KW-0175">Coiled coil</keyword>
<name>A0ABV6A3M2_9PSEU</name>
<dbReference type="Pfam" id="PF00535">
    <property type="entry name" value="Glycos_transf_2"/>
    <property type="match status" value="1"/>
</dbReference>
<dbReference type="InterPro" id="IPR029063">
    <property type="entry name" value="SAM-dependent_MTases_sf"/>
</dbReference>
<dbReference type="PANTHER" id="PTHR22916:SF3">
    <property type="entry name" value="UDP-GLCNAC:BETAGAL BETA-1,3-N-ACETYLGLUCOSAMINYLTRANSFERASE-LIKE PROTEIN 1"/>
    <property type="match status" value="1"/>
</dbReference>
<dbReference type="CDD" id="cd02440">
    <property type="entry name" value="AdoMet_MTases"/>
    <property type="match status" value="1"/>
</dbReference>
<protein>
    <submittedName>
        <fullName evidence="4">Glycosyltransferase</fullName>
        <ecNumber evidence="4">2.4.-.-</ecNumber>
    </submittedName>
</protein>
<feature type="domain" description="Glycosyltransferase 2-like" evidence="2">
    <location>
        <begin position="884"/>
        <end position="1044"/>
    </location>
</feature>
<comment type="caution">
    <text evidence="4">The sequence shown here is derived from an EMBL/GenBank/DDBJ whole genome shotgun (WGS) entry which is preliminary data.</text>
</comment>
<dbReference type="Gene3D" id="3.90.550.10">
    <property type="entry name" value="Spore Coat Polysaccharide Biosynthesis Protein SpsA, Chain A"/>
    <property type="match status" value="1"/>
</dbReference>
<dbReference type="Proteomes" id="UP001589693">
    <property type="component" value="Unassembled WGS sequence"/>
</dbReference>
<dbReference type="PANTHER" id="PTHR22916">
    <property type="entry name" value="GLYCOSYLTRANSFERASE"/>
    <property type="match status" value="1"/>
</dbReference>
<accession>A0ABV6A3M2</accession>
<organism evidence="4 5">
    <name type="scientific">Allokutzneria oryzae</name>
    <dbReference type="NCBI Taxonomy" id="1378989"/>
    <lineage>
        <taxon>Bacteria</taxon>
        <taxon>Bacillati</taxon>
        <taxon>Actinomycetota</taxon>
        <taxon>Actinomycetes</taxon>
        <taxon>Pseudonocardiales</taxon>
        <taxon>Pseudonocardiaceae</taxon>
        <taxon>Allokutzneria</taxon>
    </lineage>
</organism>
<feature type="domain" description="Methyltransferase type 11" evidence="3">
    <location>
        <begin position="69"/>
        <end position="166"/>
    </location>
</feature>
<keyword evidence="4" id="KW-0328">Glycosyltransferase</keyword>
<evidence type="ECO:0000256" key="1">
    <source>
        <dbReference type="SAM" id="Coils"/>
    </source>
</evidence>
<dbReference type="InterPro" id="IPR029044">
    <property type="entry name" value="Nucleotide-diphossugar_trans"/>
</dbReference>
<proteinExistence type="predicted"/>
<dbReference type="RefSeq" id="WP_377854982.1">
    <property type="nucleotide sequence ID" value="NZ_JBHLZU010000018.1"/>
</dbReference>
<reference evidence="4 5" key="1">
    <citation type="submission" date="2024-09" db="EMBL/GenBank/DDBJ databases">
        <authorList>
            <person name="Sun Q."/>
            <person name="Mori K."/>
        </authorList>
    </citation>
    <scope>NUCLEOTIDE SEQUENCE [LARGE SCALE GENOMIC DNA]</scope>
    <source>
        <strain evidence="4 5">TBRC 7907</strain>
    </source>
</reference>
<sequence>MAERNDEVRYADGAEDSVLSALRAARDVTAGSDELAARAAGWELSYHFSPQRQGLLAPLRLRRGLRAADLGCGSGVLARGLAEAGADVLGVEGVPSRAEAARVRCRDLPTVEIVTGRVEQGLAERDPFDLVLLCGLLEHTAGDEDGPANTLRSAVGALAEDGVLVLAIENQLGLGYLAGRHEDHHSTPWVGLADYPGGRRSPRTWGARRLAGMLAEHGLSAQRWLVPYPDYKLPKVVLDGRIFNRPDAAELVDKLVRDPLQGAFGGNDAVVSGRALQRVLVGEGLGLSTAPCFLVVAARTPDAIRAHTQDQIGWMVNNSRRGAYRRSRVLSPGFRLETVGGARGSANGWLRHQVVADEPLVPGRPLDAHLLDALHSGDQRELVRLLRLWREVCHAGARPLADDDVRHPFLPGRADVSVLPPDHLDIHPGNVVVQPDGSTVRIDREWSAGSGVDAELAELRALLEFCREVVTGRAAHPWQDDITLHGLLLRLCEPIGLREAAESRWDELVLAESVFQELVTGKSAEVTAAAIRAEADAPVLPPLWDAVGGLTALRERAAGLESQIGEHLAAIEAERGQFEELLHNTRVEAQREQERASAVEAELAARNDEVEQLRHSLEVAKAEVAKLDRRMGMAMRELAASAQQETRARAEAQHARQQEAALRSALDGVATRLNRTRARLDRLEASKLVKLGHQRFWPTARALRGARDLVLGRAGEEPDAVLRKVAKHAPGLAAVVGAVARHRSGEAREAALRFHVELPDKPVHVGLGQVVEFTGWVFHADLPLRAAWMVSQGRDHPVSLGYQRPDVVAALSPLGLRVPDGSGMRVRVPVRAVSREQRVDLALRVELVDGTVLERRLPELTVLPGAGATPLTVAWPGTGPKVAICMATYSPSREYLEQQLDSIRAQTHENWVCVLCDDASPESSRELVRELVAGDERFVFVEHDDNVGFYRNFERALKLVPADADAVALSDQDDVWDSDKIAALLAELADPQVQLAYSDMRLVDHDGQHLADSFWNRRRNQCDDLLALAQLNTVTGGACLARADLVRQRVLPFPPGTVSVFHDHWMAVAALAAGRIAFVDRPLYSYRQHGDAITGHREDDLDEGLPPLSKLAMAALGLGDPLTDEQRARLDAVAEYELTRLAQFATVLLLRDSGRLTGEVRERLLELAMADRRVRPLYELTRLPESTRAVTAGAENLFLAAALRHRAESARRLDLPPRPEPPLD</sequence>
<dbReference type="InterPro" id="IPR001173">
    <property type="entry name" value="Glyco_trans_2-like"/>
</dbReference>
<evidence type="ECO:0000259" key="3">
    <source>
        <dbReference type="Pfam" id="PF08241"/>
    </source>
</evidence>
<dbReference type="GO" id="GO:0016757">
    <property type="term" value="F:glycosyltransferase activity"/>
    <property type="evidence" value="ECO:0007669"/>
    <property type="project" value="UniProtKB-KW"/>
</dbReference>
<dbReference type="Pfam" id="PF08241">
    <property type="entry name" value="Methyltransf_11"/>
    <property type="match status" value="1"/>
</dbReference>
<dbReference type="SUPFAM" id="SSF53335">
    <property type="entry name" value="S-adenosyl-L-methionine-dependent methyltransferases"/>
    <property type="match status" value="1"/>
</dbReference>
<dbReference type="EC" id="2.4.-.-" evidence="4"/>
<keyword evidence="4" id="KW-0808">Transferase</keyword>
<evidence type="ECO:0000313" key="4">
    <source>
        <dbReference type="EMBL" id="MFB9906526.1"/>
    </source>
</evidence>
<feature type="coiled-coil region" evidence="1">
    <location>
        <begin position="582"/>
        <end position="686"/>
    </location>
</feature>